<accession>A0AAD7GDZ3</accession>
<protein>
    <submittedName>
        <fullName evidence="2">Uncharacterized protein</fullName>
    </submittedName>
</protein>
<evidence type="ECO:0000313" key="2">
    <source>
        <dbReference type="EMBL" id="KAJ7686487.1"/>
    </source>
</evidence>
<feature type="compositionally biased region" description="Low complexity" evidence="1">
    <location>
        <begin position="90"/>
        <end position="100"/>
    </location>
</feature>
<reference evidence="2" key="1">
    <citation type="submission" date="2023-03" db="EMBL/GenBank/DDBJ databases">
        <title>Massive genome expansion in bonnet fungi (Mycena s.s.) driven by repeated elements and novel gene families across ecological guilds.</title>
        <authorList>
            <consortium name="Lawrence Berkeley National Laboratory"/>
            <person name="Harder C.B."/>
            <person name="Miyauchi S."/>
            <person name="Viragh M."/>
            <person name="Kuo A."/>
            <person name="Thoen E."/>
            <person name="Andreopoulos B."/>
            <person name="Lu D."/>
            <person name="Skrede I."/>
            <person name="Drula E."/>
            <person name="Henrissat B."/>
            <person name="Morin E."/>
            <person name="Kohler A."/>
            <person name="Barry K."/>
            <person name="LaButti K."/>
            <person name="Morin E."/>
            <person name="Salamov A."/>
            <person name="Lipzen A."/>
            <person name="Mereny Z."/>
            <person name="Hegedus B."/>
            <person name="Baldrian P."/>
            <person name="Stursova M."/>
            <person name="Weitz H."/>
            <person name="Taylor A."/>
            <person name="Grigoriev I.V."/>
            <person name="Nagy L.G."/>
            <person name="Martin F."/>
            <person name="Kauserud H."/>
        </authorList>
    </citation>
    <scope>NUCLEOTIDE SEQUENCE</scope>
    <source>
        <strain evidence="2">CBHHK067</strain>
    </source>
</reference>
<evidence type="ECO:0000256" key="1">
    <source>
        <dbReference type="SAM" id="MobiDB-lite"/>
    </source>
</evidence>
<name>A0AAD7GDZ3_MYCRO</name>
<feature type="compositionally biased region" description="Pro residues" evidence="1">
    <location>
        <begin position="185"/>
        <end position="202"/>
    </location>
</feature>
<feature type="compositionally biased region" description="Pro residues" evidence="1">
    <location>
        <begin position="214"/>
        <end position="236"/>
    </location>
</feature>
<feature type="compositionally biased region" description="Basic and acidic residues" evidence="1">
    <location>
        <begin position="203"/>
        <end position="213"/>
    </location>
</feature>
<feature type="region of interest" description="Disordered" evidence="1">
    <location>
        <begin position="90"/>
        <end position="160"/>
    </location>
</feature>
<feature type="region of interest" description="Disordered" evidence="1">
    <location>
        <begin position="342"/>
        <end position="387"/>
    </location>
</feature>
<sequence length="387" mass="41667">MSTSSSPRPTEDQLRALTRKEIQALAKVASIPFASVKDVDQTRRGRISNRRMHLQLRSSNAFSLNFTLPPLSTYIFATLGSFLSVLFRESTPGPSTPTTSQKRKSARLATTGGPVPAVVPRDLTTSAEDVQTTSNSVPVRIDSPPLQSTSQLSTPNADSAIPFITPPVRLEASAVESQGEADFPVPVPSQPSAPALVPPPVEKLPEPDSKAEPDPPASSQPAPGAPPTDGPKPAEPPTTKLVGSYQQRVYTLNRRLIKIPTGLSAMARMLPHLERSAPPVREDVKTFAWDGFYLERKLVAVMKTEHALWDGTNVMPPGPAREAWHSFLDEVKAADAMDDGDAEAASIVSTDSVTAHSMSSAGRKRQREAENGTSDDTSSVKRRKDKL</sequence>
<dbReference type="EMBL" id="JARKIE010000095">
    <property type="protein sequence ID" value="KAJ7686487.1"/>
    <property type="molecule type" value="Genomic_DNA"/>
</dbReference>
<evidence type="ECO:0000313" key="3">
    <source>
        <dbReference type="Proteomes" id="UP001221757"/>
    </source>
</evidence>
<gene>
    <name evidence="2" type="ORF">B0H17DRAFT_1136820</name>
</gene>
<dbReference type="Proteomes" id="UP001221757">
    <property type="component" value="Unassembled WGS sequence"/>
</dbReference>
<organism evidence="2 3">
    <name type="scientific">Mycena rosella</name>
    <name type="common">Pink bonnet</name>
    <name type="synonym">Agaricus rosellus</name>
    <dbReference type="NCBI Taxonomy" id="1033263"/>
    <lineage>
        <taxon>Eukaryota</taxon>
        <taxon>Fungi</taxon>
        <taxon>Dikarya</taxon>
        <taxon>Basidiomycota</taxon>
        <taxon>Agaricomycotina</taxon>
        <taxon>Agaricomycetes</taxon>
        <taxon>Agaricomycetidae</taxon>
        <taxon>Agaricales</taxon>
        <taxon>Marasmiineae</taxon>
        <taxon>Mycenaceae</taxon>
        <taxon>Mycena</taxon>
    </lineage>
</organism>
<dbReference type="AlphaFoldDB" id="A0AAD7GDZ3"/>
<comment type="caution">
    <text evidence="2">The sequence shown here is derived from an EMBL/GenBank/DDBJ whole genome shotgun (WGS) entry which is preliminary data.</text>
</comment>
<feature type="compositionally biased region" description="Polar residues" evidence="1">
    <location>
        <begin position="123"/>
        <end position="137"/>
    </location>
</feature>
<proteinExistence type="predicted"/>
<feature type="compositionally biased region" description="Polar residues" evidence="1">
    <location>
        <begin position="347"/>
        <end position="360"/>
    </location>
</feature>
<feature type="region of interest" description="Disordered" evidence="1">
    <location>
        <begin position="172"/>
        <end position="245"/>
    </location>
</feature>
<feature type="compositionally biased region" description="Polar residues" evidence="1">
    <location>
        <begin position="145"/>
        <end position="157"/>
    </location>
</feature>
<keyword evidence="3" id="KW-1185">Reference proteome</keyword>